<dbReference type="SUPFAM" id="SSF51206">
    <property type="entry name" value="cAMP-binding domain-like"/>
    <property type="match status" value="1"/>
</dbReference>
<keyword evidence="3" id="KW-0804">Transcription</keyword>
<evidence type="ECO:0000313" key="7">
    <source>
        <dbReference type="Proteomes" id="UP000242561"/>
    </source>
</evidence>
<dbReference type="InterPro" id="IPR050397">
    <property type="entry name" value="Env_Response_Regulators"/>
</dbReference>
<dbReference type="SMART" id="SM00419">
    <property type="entry name" value="HTH_CRP"/>
    <property type="match status" value="1"/>
</dbReference>
<dbReference type="RefSeq" id="WP_072559726.1">
    <property type="nucleotide sequence ID" value="NZ_CP018154.1"/>
</dbReference>
<dbReference type="Gene3D" id="2.60.120.10">
    <property type="entry name" value="Jelly Rolls"/>
    <property type="match status" value="1"/>
</dbReference>
<keyword evidence="1" id="KW-0805">Transcription regulation</keyword>
<evidence type="ECO:0000256" key="3">
    <source>
        <dbReference type="ARBA" id="ARBA00023163"/>
    </source>
</evidence>
<accession>A0A1L3JD67</accession>
<dbReference type="EMBL" id="CP018154">
    <property type="protein sequence ID" value="APG63074.1"/>
    <property type="molecule type" value="Genomic_DNA"/>
</dbReference>
<sequence length="229" mass="25605">MLNNLQSPTKYGFMGNNADFPSLISSLPIEVVDKILSDARLKKYKGGESLAITGDDVDSIWLIKKGRVKLGQHDQDGKFHLIIIMGQGDSFGELATLGGFTRVVDALVMGETEIYKIDARKFNNIVHSDIKILSMVTAILSKQFQILVDTFIKERHRSASWRLSYNLYSMCRGLEMPVHIPVTQQELGELLGLSRVTISGLLEKMEKSNLVKREYGGVTVLNRNGLLDF</sequence>
<dbReference type="PANTHER" id="PTHR24567">
    <property type="entry name" value="CRP FAMILY TRANSCRIPTIONAL REGULATORY PROTEIN"/>
    <property type="match status" value="1"/>
</dbReference>
<dbReference type="GO" id="GO:0005829">
    <property type="term" value="C:cytosol"/>
    <property type="evidence" value="ECO:0007669"/>
    <property type="project" value="TreeGrafter"/>
</dbReference>
<feature type="domain" description="Cyclic nucleotide-binding" evidence="4">
    <location>
        <begin position="23"/>
        <end position="126"/>
    </location>
</feature>
<dbReference type="InterPro" id="IPR014710">
    <property type="entry name" value="RmlC-like_jellyroll"/>
</dbReference>
<dbReference type="Proteomes" id="UP000242561">
    <property type="component" value="Chromosome"/>
</dbReference>
<dbReference type="GO" id="GO:0003700">
    <property type="term" value="F:DNA-binding transcription factor activity"/>
    <property type="evidence" value="ECO:0007669"/>
    <property type="project" value="TreeGrafter"/>
</dbReference>
<dbReference type="SUPFAM" id="SSF46785">
    <property type="entry name" value="Winged helix' DNA-binding domain"/>
    <property type="match status" value="1"/>
</dbReference>
<reference evidence="6 7" key="1">
    <citation type="submission" date="2016-11" db="EMBL/GenBank/DDBJ databases">
        <title>Sphingorhabdus sp. LPB0140, isolated from marine environment.</title>
        <authorList>
            <person name="Kim E."/>
            <person name="Yi H."/>
        </authorList>
    </citation>
    <scope>NUCLEOTIDE SEQUENCE [LARGE SCALE GENOMIC DNA]</scope>
    <source>
        <strain evidence="6 7">LPB0140</strain>
    </source>
</reference>
<evidence type="ECO:0000259" key="4">
    <source>
        <dbReference type="PROSITE" id="PS50042"/>
    </source>
</evidence>
<evidence type="ECO:0000256" key="1">
    <source>
        <dbReference type="ARBA" id="ARBA00023015"/>
    </source>
</evidence>
<evidence type="ECO:0008006" key="8">
    <source>
        <dbReference type="Google" id="ProtNLM"/>
    </source>
</evidence>
<dbReference type="InterPro" id="IPR000595">
    <property type="entry name" value="cNMP-bd_dom"/>
</dbReference>
<name>A0A1L3JD67_9SPHN</name>
<dbReference type="SMART" id="SM00100">
    <property type="entry name" value="cNMP"/>
    <property type="match status" value="1"/>
</dbReference>
<dbReference type="PRINTS" id="PR00034">
    <property type="entry name" value="HTHCRP"/>
</dbReference>
<organism evidence="6 7">
    <name type="scientific">Sphingorhabdus lutea</name>
    <dbReference type="NCBI Taxonomy" id="1913578"/>
    <lineage>
        <taxon>Bacteria</taxon>
        <taxon>Pseudomonadati</taxon>
        <taxon>Pseudomonadota</taxon>
        <taxon>Alphaproteobacteria</taxon>
        <taxon>Sphingomonadales</taxon>
        <taxon>Sphingomonadaceae</taxon>
        <taxon>Sphingorhabdus</taxon>
    </lineage>
</organism>
<dbReference type="KEGG" id="sphl:LPB140_10070"/>
<dbReference type="InterPro" id="IPR036390">
    <property type="entry name" value="WH_DNA-bd_sf"/>
</dbReference>
<keyword evidence="7" id="KW-1185">Reference proteome</keyword>
<dbReference type="InterPro" id="IPR012318">
    <property type="entry name" value="HTH_CRP"/>
</dbReference>
<dbReference type="PROSITE" id="PS51063">
    <property type="entry name" value="HTH_CRP_2"/>
    <property type="match status" value="1"/>
</dbReference>
<evidence type="ECO:0000313" key="6">
    <source>
        <dbReference type="EMBL" id="APG63074.1"/>
    </source>
</evidence>
<dbReference type="OrthoDB" id="3525895at2"/>
<evidence type="ECO:0000256" key="2">
    <source>
        <dbReference type="ARBA" id="ARBA00023125"/>
    </source>
</evidence>
<dbReference type="CDD" id="cd00038">
    <property type="entry name" value="CAP_ED"/>
    <property type="match status" value="1"/>
</dbReference>
<dbReference type="STRING" id="1913578.LPB140_10070"/>
<protein>
    <recommendedName>
        <fullName evidence="8">Crp/Fnr family transcriptional regulator</fullName>
    </recommendedName>
</protein>
<proteinExistence type="predicted"/>
<dbReference type="AlphaFoldDB" id="A0A1L3JD67"/>
<feature type="domain" description="HTH crp-type" evidence="5">
    <location>
        <begin position="157"/>
        <end position="224"/>
    </location>
</feature>
<dbReference type="PANTHER" id="PTHR24567:SF68">
    <property type="entry name" value="DNA-BINDING TRANSCRIPTIONAL DUAL REGULATOR CRP"/>
    <property type="match status" value="1"/>
</dbReference>
<keyword evidence="2" id="KW-0238">DNA-binding</keyword>
<gene>
    <name evidence="6" type="ORF">LPB140_10070</name>
</gene>
<dbReference type="GO" id="GO:0003677">
    <property type="term" value="F:DNA binding"/>
    <property type="evidence" value="ECO:0007669"/>
    <property type="project" value="UniProtKB-KW"/>
</dbReference>
<dbReference type="Pfam" id="PF13545">
    <property type="entry name" value="HTH_Crp_2"/>
    <property type="match status" value="1"/>
</dbReference>
<dbReference type="Pfam" id="PF00027">
    <property type="entry name" value="cNMP_binding"/>
    <property type="match status" value="1"/>
</dbReference>
<dbReference type="PROSITE" id="PS50042">
    <property type="entry name" value="CNMP_BINDING_3"/>
    <property type="match status" value="1"/>
</dbReference>
<evidence type="ECO:0000259" key="5">
    <source>
        <dbReference type="PROSITE" id="PS51063"/>
    </source>
</evidence>
<dbReference type="InterPro" id="IPR018490">
    <property type="entry name" value="cNMP-bd_dom_sf"/>
</dbReference>